<evidence type="ECO:0000313" key="1">
    <source>
        <dbReference type="EMBL" id="MFC3674696.1"/>
    </source>
</evidence>
<sequence>MSQQHAQRDPAVSHNFQQFIGVVEDGQLLADLTNELQKLIGDMQNHQINVGGVPKGDITVKFGFKLENGVVEVTGNYSITAPKRVGGRSLFWVTADNLLTGRNPKQTDMFRDVSGQREVRSV</sequence>
<organism evidence="1 2">
    <name type="scientific">Ferrovibrio xuzhouensis</name>
    <dbReference type="NCBI Taxonomy" id="1576914"/>
    <lineage>
        <taxon>Bacteria</taxon>
        <taxon>Pseudomonadati</taxon>
        <taxon>Pseudomonadota</taxon>
        <taxon>Alphaproteobacteria</taxon>
        <taxon>Rhodospirillales</taxon>
        <taxon>Rhodospirillaceae</taxon>
        <taxon>Ferrovibrio</taxon>
    </lineage>
</organism>
<evidence type="ECO:0000313" key="2">
    <source>
        <dbReference type="Proteomes" id="UP001595711"/>
    </source>
</evidence>
<reference evidence="2" key="1">
    <citation type="journal article" date="2019" name="Int. J. Syst. Evol. Microbiol.">
        <title>The Global Catalogue of Microorganisms (GCM) 10K type strain sequencing project: providing services to taxonomists for standard genome sequencing and annotation.</title>
        <authorList>
            <consortium name="The Broad Institute Genomics Platform"/>
            <consortium name="The Broad Institute Genome Sequencing Center for Infectious Disease"/>
            <person name="Wu L."/>
            <person name="Ma J."/>
        </authorList>
    </citation>
    <scope>NUCLEOTIDE SEQUENCE [LARGE SCALE GENOMIC DNA]</scope>
    <source>
        <strain evidence="2">KCTC 42182</strain>
    </source>
</reference>
<accession>A0ABV7VBA0</accession>
<gene>
    <name evidence="1" type="ORF">ACFOOQ_04015</name>
</gene>
<dbReference type="RefSeq" id="WP_379722064.1">
    <property type="nucleotide sequence ID" value="NZ_JBHRYJ010000001.1"/>
</dbReference>
<keyword evidence="2" id="KW-1185">Reference proteome</keyword>
<dbReference type="EMBL" id="JBHRYJ010000001">
    <property type="protein sequence ID" value="MFC3674696.1"/>
    <property type="molecule type" value="Genomic_DNA"/>
</dbReference>
<proteinExistence type="predicted"/>
<protein>
    <submittedName>
        <fullName evidence="1">Uncharacterized protein</fullName>
    </submittedName>
</protein>
<comment type="caution">
    <text evidence="1">The sequence shown here is derived from an EMBL/GenBank/DDBJ whole genome shotgun (WGS) entry which is preliminary data.</text>
</comment>
<dbReference type="Proteomes" id="UP001595711">
    <property type="component" value="Unassembled WGS sequence"/>
</dbReference>
<name>A0ABV7VBA0_9PROT</name>